<organism evidence="1 2">
    <name type="scientific">Rickenella mellea</name>
    <dbReference type="NCBI Taxonomy" id="50990"/>
    <lineage>
        <taxon>Eukaryota</taxon>
        <taxon>Fungi</taxon>
        <taxon>Dikarya</taxon>
        <taxon>Basidiomycota</taxon>
        <taxon>Agaricomycotina</taxon>
        <taxon>Agaricomycetes</taxon>
        <taxon>Hymenochaetales</taxon>
        <taxon>Rickenellaceae</taxon>
        <taxon>Rickenella</taxon>
    </lineage>
</organism>
<evidence type="ECO:0000313" key="2">
    <source>
        <dbReference type="Proteomes" id="UP000294933"/>
    </source>
</evidence>
<dbReference type="Proteomes" id="UP000294933">
    <property type="component" value="Unassembled WGS sequence"/>
</dbReference>
<sequence>MQRRIAPLVLHDGIRNIPPEILAHIFRIAHLGGGNQPHRITETLSLVCRRFRDSCLRTPEMWSSLRHDLSLDKTRLHLLRSKDNTINIIIHDSHLEEPTRLNAAKFLELVLPHTTRWGSLDINTEDSRLNWFLSNLPIVHLPRLARIRHVETDEMYQYDSQFFYSKWNMPSLRSLDGINVMPGRIFNGSNITECKLSWVPSWDTLRRQPRRIFLMNDLTSSLDSLQSLQILDLDFQQTDVAGAPAPVAFLSNLKSLTLRFGRYITSSDALYEVMVLFYPPALDTLHITIWNHQGARACKEIFTRHETPNIFRNLKTFSLRTDHYNDWNPFFSELLRQSPLLLHLVIQVSFTSFAQDIGVVNPEHLQTITFEKCDRLFEPHITAMYKNWRGRTMRRVEVIECKCLSESFLSKWEVTLKKDNVRLLWQV</sequence>
<dbReference type="Gene3D" id="1.20.1280.50">
    <property type="match status" value="1"/>
</dbReference>
<dbReference type="AlphaFoldDB" id="A0A4R5XDI7"/>
<dbReference type="SUPFAM" id="SSF52047">
    <property type="entry name" value="RNI-like"/>
    <property type="match status" value="1"/>
</dbReference>
<gene>
    <name evidence="1" type="ORF">BD410DRAFT_779445</name>
</gene>
<proteinExistence type="predicted"/>
<evidence type="ECO:0000313" key="1">
    <source>
        <dbReference type="EMBL" id="TDL29129.1"/>
    </source>
</evidence>
<dbReference type="OrthoDB" id="3266451at2759"/>
<dbReference type="InterPro" id="IPR032675">
    <property type="entry name" value="LRR_dom_sf"/>
</dbReference>
<dbReference type="EMBL" id="ML170156">
    <property type="protein sequence ID" value="TDL29129.1"/>
    <property type="molecule type" value="Genomic_DNA"/>
</dbReference>
<accession>A0A4R5XDI7</accession>
<dbReference type="STRING" id="50990.A0A4R5XDI7"/>
<keyword evidence="2" id="KW-1185">Reference proteome</keyword>
<dbReference type="Gene3D" id="3.80.10.10">
    <property type="entry name" value="Ribonuclease Inhibitor"/>
    <property type="match status" value="1"/>
</dbReference>
<name>A0A4R5XDI7_9AGAM</name>
<dbReference type="VEuPathDB" id="FungiDB:BD410DRAFT_779445"/>
<protein>
    <submittedName>
        <fullName evidence="1">Uncharacterized protein</fullName>
    </submittedName>
</protein>
<reference evidence="1 2" key="1">
    <citation type="submission" date="2018-06" db="EMBL/GenBank/DDBJ databases">
        <title>A transcriptomic atlas of mushroom development highlights an independent origin of complex multicellularity.</title>
        <authorList>
            <consortium name="DOE Joint Genome Institute"/>
            <person name="Krizsan K."/>
            <person name="Almasi E."/>
            <person name="Merenyi Z."/>
            <person name="Sahu N."/>
            <person name="Viragh M."/>
            <person name="Koszo T."/>
            <person name="Mondo S."/>
            <person name="Kiss B."/>
            <person name="Balint B."/>
            <person name="Kues U."/>
            <person name="Barry K."/>
            <person name="Hegedus J.C."/>
            <person name="Henrissat B."/>
            <person name="Johnson J."/>
            <person name="Lipzen A."/>
            <person name="Ohm R."/>
            <person name="Nagy I."/>
            <person name="Pangilinan J."/>
            <person name="Yan J."/>
            <person name="Xiong Y."/>
            <person name="Grigoriev I.V."/>
            <person name="Hibbett D.S."/>
            <person name="Nagy L.G."/>
        </authorList>
    </citation>
    <scope>NUCLEOTIDE SEQUENCE [LARGE SCALE GENOMIC DNA]</scope>
    <source>
        <strain evidence="1 2">SZMC22713</strain>
    </source>
</reference>